<evidence type="ECO:0000313" key="3">
    <source>
        <dbReference type="Proteomes" id="UP000244855"/>
    </source>
</evidence>
<evidence type="ECO:0000256" key="1">
    <source>
        <dbReference type="SAM" id="MobiDB-lite"/>
    </source>
</evidence>
<accession>A0A2V1DTS1</accession>
<organism evidence="2 3">
    <name type="scientific">Periconia macrospinosa</name>
    <dbReference type="NCBI Taxonomy" id="97972"/>
    <lineage>
        <taxon>Eukaryota</taxon>
        <taxon>Fungi</taxon>
        <taxon>Dikarya</taxon>
        <taxon>Ascomycota</taxon>
        <taxon>Pezizomycotina</taxon>
        <taxon>Dothideomycetes</taxon>
        <taxon>Pleosporomycetidae</taxon>
        <taxon>Pleosporales</taxon>
        <taxon>Massarineae</taxon>
        <taxon>Periconiaceae</taxon>
        <taxon>Periconia</taxon>
    </lineage>
</organism>
<evidence type="ECO:0000313" key="2">
    <source>
        <dbReference type="EMBL" id="PVI01541.1"/>
    </source>
</evidence>
<gene>
    <name evidence="2" type="ORF">DM02DRAFT_654419</name>
</gene>
<dbReference type="AlphaFoldDB" id="A0A2V1DTS1"/>
<reference evidence="2 3" key="1">
    <citation type="journal article" date="2018" name="Sci. Rep.">
        <title>Comparative genomics provides insights into the lifestyle and reveals functional heterogeneity of dark septate endophytic fungi.</title>
        <authorList>
            <person name="Knapp D.G."/>
            <person name="Nemeth J.B."/>
            <person name="Barry K."/>
            <person name="Hainaut M."/>
            <person name="Henrissat B."/>
            <person name="Johnson J."/>
            <person name="Kuo A."/>
            <person name="Lim J.H.P."/>
            <person name="Lipzen A."/>
            <person name="Nolan M."/>
            <person name="Ohm R.A."/>
            <person name="Tamas L."/>
            <person name="Grigoriev I.V."/>
            <person name="Spatafora J.W."/>
            <person name="Nagy L.G."/>
            <person name="Kovacs G.M."/>
        </authorList>
    </citation>
    <scope>NUCLEOTIDE SEQUENCE [LARGE SCALE GENOMIC DNA]</scope>
    <source>
        <strain evidence="2 3">DSE2036</strain>
    </source>
</reference>
<keyword evidence="3" id="KW-1185">Reference proteome</keyword>
<name>A0A2V1DTS1_9PLEO</name>
<protein>
    <submittedName>
        <fullName evidence="2">Uncharacterized protein</fullName>
    </submittedName>
</protein>
<feature type="region of interest" description="Disordered" evidence="1">
    <location>
        <begin position="172"/>
        <end position="196"/>
    </location>
</feature>
<dbReference type="EMBL" id="KZ805356">
    <property type="protein sequence ID" value="PVI01541.1"/>
    <property type="molecule type" value="Genomic_DNA"/>
</dbReference>
<sequence>MKDMEDVADILEYQEVKDHTRDNQERYQIQSWGQRWFAPIHRPPRNPRSTRQTQKYIGHEPLYKHKRAFKRSHVRSVTEMTGFDELQDFALKYINLCLSPPDYDIQLLQHSTFQLLDSNNLYFSTLRNPNGSAARGARRSITTSRNCAVLAGITNATTVQLFPSLNQTHTGLTLTESTEPPPPAAALPGPSSLDDNNDDVRINLSAGRRVGPSASCSTGRRRRPARARCYEHVNSAAGNDEEPWVNLAWGCCGGEDYCGTWNYNSSECFHCHHPYCDNCTIMPRHTPPSRD</sequence>
<dbReference type="Proteomes" id="UP000244855">
    <property type="component" value="Unassembled WGS sequence"/>
</dbReference>
<proteinExistence type="predicted"/>